<proteinExistence type="predicted"/>
<protein>
    <recommendedName>
        <fullName evidence="4">RxLR effector protein</fullName>
    </recommendedName>
</protein>
<name>A0AAD9LH35_9STRA</name>
<keyword evidence="3" id="KW-1185">Reference proteome</keyword>
<comment type="caution">
    <text evidence="2">The sequence shown here is derived from an EMBL/GenBank/DDBJ whole genome shotgun (WGS) entry which is preliminary data.</text>
</comment>
<gene>
    <name evidence="2" type="ORF">P3T76_010602</name>
</gene>
<evidence type="ECO:0008006" key="4">
    <source>
        <dbReference type="Google" id="ProtNLM"/>
    </source>
</evidence>
<dbReference type="EMBL" id="JASMQC010000023">
    <property type="protein sequence ID" value="KAK1935377.1"/>
    <property type="molecule type" value="Genomic_DNA"/>
</dbReference>
<dbReference type="AlphaFoldDB" id="A0AAD9LH35"/>
<organism evidence="2 3">
    <name type="scientific">Phytophthora citrophthora</name>
    <dbReference type="NCBI Taxonomy" id="4793"/>
    <lineage>
        <taxon>Eukaryota</taxon>
        <taxon>Sar</taxon>
        <taxon>Stramenopiles</taxon>
        <taxon>Oomycota</taxon>
        <taxon>Peronosporomycetes</taxon>
        <taxon>Peronosporales</taxon>
        <taxon>Peronosporaceae</taxon>
        <taxon>Phytophthora</taxon>
    </lineage>
</organism>
<feature type="chain" id="PRO_5042205610" description="RxLR effector protein" evidence="1">
    <location>
        <begin position="26"/>
        <end position="124"/>
    </location>
</feature>
<evidence type="ECO:0000313" key="3">
    <source>
        <dbReference type="Proteomes" id="UP001259832"/>
    </source>
</evidence>
<accession>A0AAD9LH35</accession>
<feature type="signal peptide" evidence="1">
    <location>
        <begin position="1"/>
        <end position="25"/>
    </location>
</feature>
<sequence>MHFRRFLLLEVVFLLFSSIIFTSKAESNHISADNIGRTVRGTDSSTEEERGLWTELKSGVKTAWWSRTGKSDAYVRSKLKLTGLDDAAMKDSKNYHTYQVYLYKLEGPKLDKWVYENMDTPSKI</sequence>
<reference evidence="2" key="1">
    <citation type="submission" date="2023-08" db="EMBL/GenBank/DDBJ databases">
        <title>Reference Genome Resource for the Citrus Pathogen Phytophthora citrophthora.</title>
        <authorList>
            <person name="Moller H."/>
            <person name="Coetzee B."/>
            <person name="Rose L.J."/>
            <person name="Van Niekerk J.M."/>
        </authorList>
    </citation>
    <scope>NUCLEOTIDE SEQUENCE</scope>
    <source>
        <strain evidence="2">STE-U-9442</strain>
    </source>
</reference>
<keyword evidence="1" id="KW-0732">Signal</keyword>
<dbReference type="Proteomes" id="UP001259832">
    <property type="component" value="Unassembled WGS sequence"/>
</dbReference>
<evidence type="ECO:0000256" key="1">
    <source>
        <dbReference type="SAM" id="SignalP"/>
    </source>
</evidence>
<evidence type="ECO:0000313" key="2">
    <source>
        <dbReference type="EMBL" id="KAK1935377.1"/>
    </source>
</evidence>